<dbReference type="PANTHER" id="PTHR14379">
    <property type="entry name" value="LIMKAIN B LKAP"/>
    <property type="match status" value="1"/>
</dbReference>
<protein>
    <recommendedName>
        <fullName evidence="2">NYN domain-containing protein</fullName>
    </recommendedName>
</protein>
<dbReference type="OrthoDB" id="549353at2759"/>
<evidence type="ECO:0000256" key="1">
    <source>
        <dbReference type="SAM" id="MobiDB-lite"/>
    </source>
</evidence>
<feature type="region of interest" description="Disordered" evidence="1">
    <location>
        <begin position="167"/>
        <end position="208"/>
    </location>
</feature>
<feature type="compositionally biased region" description="Pro residues" evidence="1">
    <location>
        <begin position="338"/>
        <end position="347"/>
    </location>
</feature>
<proteinExistence type="predicted"/>
<evidence type="ECO:0000259" key="2">
    <source>
        <dbReference type="Pfam" id="PF01936"/>
    </source>
</evidence>
<dbReference type="GO" id="GO:1905762">
    <property type="term" value="F:CCR4-NOT complex binding"/>
    <property type="evidence" value="ECO:0007669"/>
    <property type="project" value="TreeGrafter"/>
</dbReference>
<dbReference type="InterPro" id="IPR024768">
    <property type="entry name" value="Marf1"/>
</dbReference>
<dbReference type="GO" id="GO:0004540">
    <property type="term" value="F:RNA nuclease activity"/>
    <property type="evidence" value="ECO:0007669"/>
    <property type="project" value="InterPro"/>
</dbReference>
<accession>A0A9W8J9V4</accession>
<feature type="non-terminal residue" evidence="3">
    <location>
        <position position="421"/>
    </location>
</feature>
<dbReference type="GO" id="GO:0005777">
    <property type="term" value="C:peroxisome"/>
    <property type="evidence" value="ECO:0007669"/>
    <property type="project" value="InterPro"/>
</dbReference>
<sequence>MRSSEVAIFWDFGSCPVPAGSQSTGYSIVRSIQTLALRLGIIKLFKAYLAVSPGYSSTVPALALRSELQSSGVSLTDVAGGKEVADKMLLVDMLAYAFDRASSNEEESSPTPAMILITADPSFAYGLSILRMRNHRVALMAPTGDTRCYGLISQAKLCLDWPWDTSEVATEDSPPSVSADLEDSMNTSSKPASAYPYHNEGPAEIGLGDSSQPIIVEEVPEGAETPRDLVLQSQHQQAVSNDVSITQPPLPIEIENQRSSVGTGSGAEAQWNQGGSLSSTLNASTRDTAAAPPVPSSIQHSFQIPDGEEPPSYSQSHTPQPAPKPDRENTLPVAGTRRPPPPPPPEFSPLIELLRFWRTKGHERPLRGTIALEIVARDKLVYQKAGTQRFAQYTLKAQSLGIIELGGWQGTAWISLHPAYH</sequence>
<feature type="compositionally biased region" description="Polar residues" evidence="1">
    <location>
        <begin position="270"/>
        <end position="287"/>
    </location>
</feature>
<reference evidence="3" key="1">
    <citation type="submission" date="2022-06" db="EMBL/GenBank/DDBJ databases">
        <title>Genome Sequence of Candolleomyces eurysporus.</title>
        <authorList>
            <person name="Buettner E."/>
        </authorList>
    </citation>
    <scope>NUCLEOTIDE SEQUENCE</scope>
    <source>
        <strain evidence="3">VTCC 930004</strain>
    </source>
</reference>
<dbReference type="Pfam" id="PF01936">
    <property type="entry name" value="NYN"/>
    <property type="match status" value="1"/>
</dbReference>
<dbReference type="EMBL" id="JANBPK010000850">
    <property type="protein sequence ID" value="KAJ2930094.1"/>
    <property type="molecule type" value="Genomic_DNA"/>
</dbReference>
<dbReference type="CDD" id="cd10910">
    <property type="entry name" value="PIN_limkain_b1_N_like"/>
    <property type="match status" value="1"/>
</dbReference>
<gene>
    <name evidence="3" type="ORF">H1R20_g7015</name>
</gene>
<feature type="region of interest" description="Disordered" evidence="1">
    <location>
        <begin position="257"/>
        <end position="347"/>
    </location>
</feature>
<dbReference type="GO" id="GO:0010468">
    <property type="term" value="P:regulation of gene expression"/>
    <property type="evidence" value="ECO:0007669"/>
    <property type="project" value="InterPro"/>
</dbReference>
<comment type="caution">
    <text evidence="3">The sequence shown here is derived from an EMBL/GenBank/DDBJ whole genome shotgun (WGS) entry which is preliminary data.</text>
</comment>
<dbReference type="AlphaFoldDB" id="A0A9W8J9V4"/>
<name>A0A9W8J9V4_9AGAR</name>
<organism evidence="3 4">
    <name type="scientific">Candolleomyces eurysporus</name>
    <dbReference type="NCBI Taxonomy" id="2828524"/>
    <lineage>
        <taxon>Eukaryota</taxon>
        <taxon>Fungi</taxon>
        <taxon>Dikarya</taxon>
        <taxon>Basidiomycota</taxon>
        <taxon>Agaricomycotina</taxon>
        <taxon>Agaricomycetes</taxon>
        <taxon>Agaricomycetidae</taxon>
        <taxon>Agaricales</taxon>
        <taxon>Agaricineae</taxon>
        <taxon>Psathyrellaceae</taxon>
        <taxon>Candolleomyces</taxon>
    </lineage>
</organism>
<dbReference type="InterPro" id="IPR021139">
    <property type="entry name" value="NYN"/>
</dbReference>
<dbReference type="Proteomes" id="UP001140091">
    <property type="component" value="Unassembled WGS sequence"/>
</dbReference>
<evidence type="ECO:0000313" key="3">
    <source>
        <dbReference type="EMBL" id="KAJ2930094.1"/>
    </source>
</evidence>
<dbReference type="PANTHER" id="PTHR14379:SF3">
    <property type="entry name" value="MEIOSIS REGULATOR AND MRNA STABILITY FACTOR 1"/>
    <property type="match status" value="1"/>
</dbReference>
<evidence type="ECO:0000313" key="4">
    <source>
        <dbReference type="Proteomes" id="UP001140091"/>
    </source>
</evidence>
<keyword evidence="4" id="KW-1185">Reference proteome</keyword>
<feature type="domain" description="NYN" evidence="2">
    <location>
        <begin position="6"/>
        <end position="142"/>
    </location>
</feature>